<evidence type="ECO:0000313" key="2">
    <source>
        <dbReference type="Ensembl" id="ENSABRP00000013683.1"/>
    </source>
</evidence>
<dbReference type="Proteomes" id="UP000694426">
    <property type="component" value="Unplaced"/>
</dbReference>
<feature type="compositionally biased region" description="Pro residues" evidence="1">
    <location>
        <begin position="36"/>
        <end position="49"/>
    </location>
</feature>
<name>A0A8B9I710_9AVES</name>
<feature type="region of interest" description="Disordered" evidence="1">
    <location>
        <begin position="1"/>
        <end position="51"/>
    </location>
</feature>
<dbReference type="Ensembl" id="ENSABRT00000019534.1">
    <property type="protein sequence ID" value="ENSABRP00000013683.1"/>
    <property type="gene ID" value="ENSABRG00000012157.1"/>
</dbReference>
<evidence type="ECO:0000256" key="1">
    <source>
        <dbReference type="SAM" id="MobiDB-lite"/>
    </source>
</evidence>
<dbReference type="AlphaFoldDB" id="A0A8B9I710"/>
<keyword evidence="3" id="KW-1185">Reference proteome</keyword>
<accession>A0A8B9I710</accession>
<protein>
    <submittedName>
        <fullName evidence="2">Uncharacterized protein</fullName>
    </submittedName>
</protein>
<organism evidence="2 3">
    <name type="scientific">Anser brachyrhynchus</name>
    <name type="common">Pink-footed goose</name>
    <dbReference type="NCBI Taxonomy" id="132585"/>
    <lineage>
        <taxon>Eukaryota</taxon>
        <taxon>Metazoa</taxon>
        <taxon>Chordata</taxon>
        <taxon>Craniata</taxon>
        <taxon>Vertebrata</taxon>
        <taxon>Euteleostomi</taxon>
        <taxon>Archelosauria</taxon>
        <taxon>Archosauria</taxon>
        <taxon>Dinosauria</taxon>
        <taxon>Saurischia</taxon>
        <taxon>Theropoda</taxon>
        <taxon>Coelurosauria</taxon>
        <taxon>Aves</taxon>
        <taxon>Neognathae</taxon>
        <taxon>Galloanserae</taxon>
        <taxon>Anseriformes</taxon>
        <taxon>Anatidae</taxon>
        <taxon>Anserinae</taxon>
        <taxon>Anser</taxon>
    </lineage>
</organism>
<evidence type="ECO:0000313" key="3">
    <source>
        <dbReference type="Proteomes" id="UP000694426"/>
    </source>
</evidence>
<reference evidence="2" key="1">
    <citation type="submission" date="2025-08" db="UniProtKB">
        <authorList>
            <consortium name="Ensembl"/>
        </authorList>
    </citation>
    <scope>IDENTIFICATION</scope>
</reference>
<sequence>MHPRPVWEPAPRSQHHPSPPQPVPNGLGVLAHPWGAPQPPPSAPSPAPLPAGMLISLLTAHPGGPGGSRCPHISFPPPPPAGFVRVLAQARGERPGGPFTHFSLLKLRHSSALGAASLGAKSIGQALPLDYASNADVFYSHRF</sequence>
<reference evidence="2" key="2">
    <citation type="submission" date="2025-09" db="UniProtKB">
        <authorList>
            <consortium name="Ensembl"/>
        </authorList>
    </citation>
    <scope>IDENTIFICATION</scope>
</reference>
<proteinExistence type="predicted"/>